<dbReference type="PIRSF" id="PIRSF002741">
    <property type="entry name" value="MppA"/>
    <property type="match status" value="1"/>
</dbReference>
<keyword evidence="3" id="KW-0813">Transport</keyword>
<evidence type="ECO:0000256" key="2">
    <source>
        <dbReference type="ARBA" id="ARBA00005695"/>
    </source>
</evidence>
<dbReference type="Pfam" id="PF00496">
    <property type="entry name" value="SBP_bac_5"/>
    <property type="match status" value="1"/>
</dbReference>
<dbReference type="EMBL" id="JAROBZ020000003">
    <property type="protein sequence ID" value="MFB3170391.1"/>
    <property type="molecule type" value="Genomic_DNA"/>
</dbReference>
<comment type="subcellular location">
    <subcellularLocation>
        <location evidence="1">Cell membrane</location>
        <topology evidence="1">Lipid-anchor</topology>
    </subcellularLocation>
</comment>
<comment type="caution">
    <text evidence="7">The sequence shown here is derived from an EMBL/GenBank/DDBJ whole genome shotgun (WGS) entry which is preliminary data.</text>
</comment>
<dbReference type="Gene3D" id="3.10.105.10">
    <property type="entry name" value="Dipeptide-binding Protein, Domain 3"/>
    <property type="match status" value="1"/>
</dbReference>
<dbReference type="Gene3D" id="3.40.190.10">
    <property type="entry name" value="Periplasmic binding protein-like II"/>
    <property type="match status" value="1"/>
</dbReference>
<evidence type="ECO:0000256" key="1">
    <source>
        <dbReference type="ARBA" id="ARBA00004193"/>
    </source>
</evidence>
<keyword evidence="4 5" id="KW-0732">Signal</keyword>
<sequence length="543" mass="60842">MKRKSSFIVSILLVLSLILSACGGGGKNEAAGGKSENSGPKEGGTLIYARGADSISLDPINVTDGESTRVTTHIFETLFVYDDKLELQPKLAESYETSEDGLTWTIKLKKGIKFQDGTDFNADAVVFNWERWMDPANPYHQGDFPYYPFLYGGFKGDPKHKVEHVKALDESTVEFKLTEPTAPFISYLAIQMFGIASPEAIKKYGEKFGENPVGTGPFKFDSWNRNDKIVLKANENYSEEGKPYLDEVIFRVIPDNSSRLTALQSGEVDIIDGLNPDDADTIKANSQLSLVERPSFNIGYMVFNTQLAPFDNVKVRQAINMAIDKQEIVDAFYNGYAEVAKNPFPPGLWGYNNDIEDYKYDVKAAKKLLAEAGYPDGFKTELWAMSNPRPYMPQPLKVAEAIQADLKEIGIEAEIKTYEWATYLQKSGNGEHTMGLYGWTGVMADPDNFLYPNLSSTNTQKPASNRSFYVNEEFTSLLDQARVTFDQEERAKLYQQAQEIFHADAPWVTLAHTTPPLGLAGYVEGFKPHPMEKEDFTEVYLNK</sequence>
<dbReference type="RefSeq" id="WP_306076674.1">
    <property type="nucleotide sequence ID" value="NZ_JAROBZ020000003.1"/>
</dbReference>
<dbReference type="InterPro" id="IPR000914">
    <property type="entry name" value="SBP_5_dom"/>
</dbReference>
<evidence type="ECO:0000256" key="5">
    <source>
        <dbReference type="SAM" id="SignalP"/>
    </source>
</evidence>
<feature type="signal peptide" evidence="5">
    <location>
        <begin position="1"/>
        <end position="21"/>
    </location>
</feature>
<dbReference type="PROSITE" id="PS51257">
    <property type="entry name" value="PROKAR_LIPOPROTEIN"/>
    <property type="match status" value="1"/>
</dbReference>
<dbReference type="PROSITE" id="PS01040">
    <property type="entry name" value="SBP_BACTERIAL_5"/>
    <property type="match status" value="1"/>
</dbReference>
<dbReference type="Proteomes" id="UP001241748">
    <property type="component" value="Unassembled WGS sequence"/>
</dbReference>
<evidence type="ECO:0000259" key="6">
    <source>
        <dbReference type="Pfam" id="PF00496"/>
    </source>
</evidence>
<dbReference type="CDD" id="cd08493">
    <property type="entry name" value="PBP2_DppA_like"/>
    <property type="match status" value="1"/>
</dbReference>
<comment type="similarity">
    <text evidence="2">Belongs to the bacterial solute-binding protein 5 family.</text>
</comment>
<dbReference type="PANTHER" id="PTHR30290:SF9">
    <property type="entry name" value="OLIGOPEPTIDE-BINDING PROTEIN APPA"/>
    <property type="match status" value="1"/>
</dbReference>
<gene>
    <name evidence="7" type="ORF">P5G62_025090</name>
</gene>
<organism evidence="7 8">
    <name type="scientific">Neobacillus driksii</name>
    <dbReference type="NCBI Taxonomy" id="3035913"/>
    <lineage>
        <taxon>Bacteria</taxon>
        <taxon>Bacillati</taxon>
        <taxon>Bacillota</taxon>
        <taxon>Bacilli</taxon>
        <taxon>Bacillales</taxon>
        <taxon>Bacillaceae</taxon>
        <taxon>Neobacillus</taxon>
    </lineage>
</organism>
<dbReference type="SUPFAM" id="SSF53850">
    <property type="entry name" value="Periplasmic binding protein-like II"/>
    <property type="match status" value="1"/>
</dbReference>
<protein>
    <submittedName>
        <fullName evidence="7">ABC transporter substrate-binding protein</fullName>
    </submittedName>
</protein>
<reference evidence="7 8" key="1">
    <citation type="submission" date="2024-05" db="EMBL/GenBank/DDBJ databases">
        <authorList>
            <person name="Venkateswaran K."/>
        </authorList>
    </citation>
    <scope>NUCLEOTIDE SEQUENCE [LARGE SCALE GENOMIC DNA]</scope>
    <source>
        <strain evidence="7 8">179-C4-2-HS</strain>
    </source>
</reference>
<accession>A0ABV4YZW1</accession>
<evidence type="ECO:0000313" key="8">
    <source>
        <dbReference type="Proteomes" id="UP001241748"/>
    </source>
</evidence>
<dbReference type="InterPro" id="IPR023765">
    <property type="entry name" value="SBP_5_CS"/>
</dbReference>
<evidence type="ECO:0000313" key="7">
    <source>
        <dbReference type="EMBL" id="MFB3170391.1"/>
    </source>
</evidence>
<proteinExistence type="inferred from homology"/>
<dbReference type="Gene3D" id="3.90.76.10">
    <property type="entry name" value="Dipeptide-binding Protein, Domain 1"/>
    <property type="match status" value="1"/>
</dbReference>
<evidence type="ECO:0000256" key="3">
    <source>
        <dbReference type="ARBA" id="ARBA00022448"/>
    </source>
</evidence>
<dbReference type="InterPro" id="IPR039424">
    <property type="entry name" value="SBP_5"/>
</dbReference>
<feature type="chain" id="PRO_5046122609" evidence="5">
    <location>
        <begin position="22"/>
        <end position="543"/>
    </location>
</feature>
<feature type="domain" description="Solute-binding protein family 5" evidence="6">
    <location>
        <begin position="86"/>
        <end position="460"/>
    </location>
</feature>
<keyword evidence="8" id="KW-1185">Reference proteome</keyword>
<dbReference type="InterPro" id="IPR030678">
    <property type="entry name" value="Peptide/Ni-bd"/>
</dbReference>
<name>A0ABV4YZW1_9BACI</name>
<evidence type="ECO:0000256" key="4">
    <source>
        <dbReference type="ARBA" id="ARBA00022729"/>
    </source>
</evidence>
<dbReference type="PANTHER" id="PTHR30290">
    <property type="entry name" value="PERIPLASMIC BINDING COMPONENT OF ABC TRANSPORTER"/>
    <property type="match status" value="1"/>
</dbReference>